<dbReference type="GO" id="GO:0048188">
    <property type="term" value="C:Set1C/COMPASS complex"/>
    <property type="evidence" value="ECO:0007669"/>
    <property type="project" value="InterPro"/>
</dbReference>
<dbReference type="CDD" id="cd15552">
    <property type="entry name" value="PHD_PHF3_like"/>
    <property type="match status" value="1"/>
</dbReference>
<feature type="domain" description="PHD-type" evidence="9">
    <location>
        <begin position="2"/>
        <end position="55"/>
    </location>
</feature>
<comment type="subcellular location">
    <subcellularLocation>
        <location evidence="1">Nucleus</location>
    </subcellularLocation>
</comment>
<proteinExistence type="predicted"/>
<keyword evidence="11" id="KW-1185">Reference proteome</keyword>
<evidence type="ECO:0000256" key="2">
    <source>
        <dbReference type="ARBA" id="ARBA00022723"/>
    </source>
</evidence>
<evidence type="ECO:0000259" key="9">
    <source>
        <dbReference type="PROSITE" id="PS50016"/>
    </source>
</evidence>
<evidence type="ECO:0000256" key="1">
    <source>
        <dbReference type="ARBA" id="ARBA00004123"/>
    </source>
</evidence>
<evidence type="ECO:0000256" key="7">
    <source>
        <dbReference type="SAM" id="Coils"/>
    </source>
</evidence>
<dbReference type="AlphaFoldDB" id="A0AAE1LAK3"/>
<dbReference type="InterPro" id="IPR011011">
    <property type="entry name" value="Znf_FYVE_PHD"/>
</dbReference>
<accession>A0AAE1LAK3</accession>
<feature type="coiled-coil region" evidence="7">
    <location>
        <begin position="189"/>
        <end position="230"/>
    </location>
</feature>
<organism evidence="10 11">
    <name type="scientific">Frankliniella fusca</name>
    <dbReference type="NCBI Taxonomy" id="407009"/>
    <lineage>
        <taxon>Eukaryota</taxon>
        <taxon>Metazoa</taxon>
        <taxon>Ecdysozoa</taxon>
        <taxon>Arthropoda</taxon>
        <taxon>Hexapoda</taxon>
        <taxon>Insecta</taxon>
        <taxon>Pterygota</taxon>
        <taxon>Neoptera</taxon>
        <taxon>Paraneoptera</taxon>
        <taxon>Thysanoptera</taxon>
        <taxon>Terebrantia</taxon>
        <taxon>Thripoidea</taxon>
        <taxon>Thripidae</taxon>
        <taxon>Frankliniella</taxon>
    </lineage>
</organism>
<dbReference type="InterPro" id="IPR013083">
    <property type="entry name" value="Znf_RING/FYVE/PHD"/>
</dbReference>
<evidence type="ECO:0000256" key="5">
    <source>
        <dbReference type="ARBA" id="ARBA00023242"/>
    </source>
</evidence>
<keyword evidence="7" id="KW-0175">Coiled coil</keyword>
<dbReference type="GO" id="GO:0008270">
    <property type="term" value="F:zinc ion binding"/>
    <property type="evidence" value="ECO:0007669"/>
    <property type="project" value="UniProtKB-KW"/>
</dbReference>
<evidence type="ECO:0000256" key="3">
    <source>
        <dbReference type="ARBA" id="ARBA00022771"/>
    </source>
</evidence>
<dbReference type="Gene3D" id="3.30.40.10">
    <property type="entry name" value="Zinc/RING finger domain, C3HC4 (zinc finger)"/>
    <property type="match status" value="1"/>
</dbReference>
<feature type="region of interest" description="Disordered" evidence="8">
    <location>
        <begin position="231"/>
        <end position="254"/>
    </location>
</feature>
<dbReference type="InterPro" id="IPR001965">
    <property type="entry name" value="Znf_PHD"/>
</dbReference>
<sequence length="291" mass="33939">MALYCICRKPEGYNRFMIECSTCLEWYHGSCVGVTKKNSQGLLKQDWHCPKFQKSMHSNQDRDGLLKTEIQGMKESLHLLTTELKAQEVKLSQIIYDLKSNPAESEEIQSLRRRVAETELLLENKSRQNEEHVNTIRMLQNERDGLLKTEIQGMKEYLHLLTTELKAQEVKLSQIIYDLKSNPAESEEIQSLRRRVAETELLLENKSRQNEEQVKKIQMLQNEIEEKSKKISSFSTPLEVKSPKHSIRKDDNSRIQSGKIVKKKSLSLKKTFSQPCGMDMYDYNDAHDFKK</sequence>
<gene>
    <name evidence="10" type="ORF">KUF71_021350</name>
</gene>
<keyword evidence="3 6" id="KW-0863">Zinc-finger</keyword>
<dbReference type="Pfam" id="PF00628">
    <property type="entry name" value="PHD"/>
    <property type="match status" value="1"/>
</dbReference>
<dbReference type="GO" id="GO:0045893">
    <property type="term" value="P:positive regulation of DNA-templated transcription"/>
    <property type="evidence" value="ECO:0007669"/>
    <property type="project" value="TreeGrafter"/>
</dbReference>
<evidence type="ECO:0000256" key="6">
    <source>
        <dbReference type="PROSITE-ProRule" id="PRU00146"/>
    </source>
</evidence>
<evidence type="ECO:0000256" key="4">
    <source>
        <dbReference type="ARBA" id="ARBA00022833"/>
    </source>
</evidence>
<dbReference type="InterPro" id="IPR037869">
    <property type="entry name" value="Spp1/CFP1"/>
</dbReference>
<dbReference type="InterPro" id="IPR019787">
    <property type="entry name" value="Znf_PHD-finger"/>
</dbReference>
<keyword evidence="5" id="KW-0539">Nucleus</keyword>
<evidence type="ECO:0000256" key="8">
    <source>
        <dbReference type="SAM" id="MobiDB-lite"/>
    </source>
</evidence>
<protein>
    <submittedName>
        <fullName evidence="10">Lysine-specific demethylase 7A</fullName>
    </submittedName>
</protein>
<evidence type="ECO:0000313" key="11">
    <source>
        <dbReference type="Proteomes" id="UP001219518"/>
    </source>
</evidence>
<name>A0AAE1LAK3_9NEOP</name>
<dbReference type="Proteomes" id="UP001219518">
    <property type="component" value="Unassembled WGS sequence"/>
</dbReference>
<dbReference type="SUPFAM" id="SSF57903">
    <property type="entry name" value="FYVE/PHD zinc finger"/>
    <property type="match status" value="1"/>
</dbReference>
<dbReference type="EMBL" id="JAHWGI010000284">
    <property type="protein sequence ID" value="KAK3911689.1"/>
    <property type="molecule type" value="Genomic_DNA"/>
</dbReference>
<reference evidence="10" key="2">
    <citation type="journal article" date="2023" name="BMC Genomics">
        <title>Pest status, molecular evolution, and epigenetic factors derived from the genome assembly of Frankliniella fusca, a thysanopteran phytovirus vector.</title>
        <authorList>
            <person name="Catto M.A."/>
            <person name="Labadie P.E."/>
            <person name="Jacobson A.L."/>
            <person name="Kennedy G.G."/>
            <person name="Srinivasan R."/>
            <person name="Hunt B.G."/>
        </authorList>
    </citation>
    <scope>NUCLEOTIDE SEQUENCE</scope>
    <source>
        <strain evidence="10">PL_HMW_Pooled</strain>
    </source>
</reference>
<evidence type="ECO:0000313" key="10">
    <source>
        <dbReference type="EMBL" id="KAK3911689.1"/>
    </source>
</evidence>
<feature type="coiled-coil region" evidence="7">
    <location>
        <begin position="108"/>
        <end position="142"/>
    </location>
</feature>
<dbReference type="PANTHER" id="PTHR46174:SF1">
    <property type="entry name" value="CXXC-TYPE ZINC FINGER PROTEIN 1"/>
    <property type="match status" value="1"/>
</dbReference>
<keyword evidence="2" id="KW-0479">Metal-binding</keyword>
<keyword evidence="4" id="KW-0862">Zinc</keyword>
<reference evidence="10" key="1">
    <citation type="submission" date="2021-07" db="EMBL/GenBank/DDBJ databases">
        <authorList>
            <person name="Catto M.A."/>
            <person name="Jacobson A."/>
            <person name="Kennedy G."/>
            <person name="Labadie P."/>
            <person name="Hunt B.G."/>
            <person name="Srinivasan R."/>
        </authorList>
    </citation>
    <scope>NUCLEOTIDE SEQUENCE</scope>
    <source>
        <strain evidence="10">PL_HMW_Pooled</strain>
        <tissue evidence="10">Head</tissue>
    </source>
</reference>
<dbReference type="PANTHER" id="PTHR46174">
    <property type="entry name" value="CXXC-TYPE ZINC FINGER PROTEIN 1"/>
    <property type="match status" value="1"/>
</dbReference>
<comment type="caution">
    <text evidence="10">The sequence shown here is derived from an EMBL/GenBank/DDBJ whole genome shotgun (WGS) entry which is preliminary data.</text>
</comment>
<dbReference type="PROSITE" id="PS50016">
    <property type="entry name" value="ZF_PHD_2"/>
    <property type="match status" value="1"/>
</dbReference>
<dbReference type="SMART" id="SM00249">
    <property type="entry name" value="PHD"/>
    <property type="match status" value="1"/>
</dbReference>